<dbReference type="VEuPathDB" id="FungiDB:PHYBLDRAFT_180225"/>
<keyword evidence="4" id="KW-1185">Reference proteome</keyword>
<dbReference type="PROSITE" id="PS50048">
    <property type="entry name" value="ZN2_CY6_FUNGAL_2"/>
    <property type="match status" value="1"/>
</dbReference>
<dbReference type="GeneID" id="28999189"/>
<dbReference type="InterPro" id="IPR036864">
    <property type="entry name" value="Zn2-C6_fun-type_DNA-bd_sf"/>
</dbReference>
<evidence type="ECO:0000313" key="3">
    <source>
        <dbReference type="EMBL" id="OAD76787.1"/>
    </source>
</evidence>
<dbReference type="SMART" id="SM00066">
    <property type="entry name" value="GAL4"/>
    <property type="match status" value="1"/>
</dbReference>
<name>A0A162PX16_PHYB8</name>
<sequence>MSTTTHFQCDMTCQTPTSSRSLSPSSLSSNRQPSPNNSTNSRDLSPGTKSDRRPIYRSKSTSTLLASTSTSSRRLSSGSACDTCRKRKTRCDGNQPCAFCVCNDKACTHTPNSRRKRAPSVTAPGILSNRLPTRQSRPSYLCLPWFPKTDADDKQSNNQEYSYKKRSAEQKLRLVTKAGYPFMTSNPWQCQDSLAPLSKVKPNLCLDHHSGPITQSWSLPTSSIDTYRDLQNCPPTKEEIPSIIDQLSCLTFSAATLASVDRNTNYPIYPLSSHVINKIPSRHVSPYMSIHI</sequence>
<accession>A0A162PX16</accession>
<proteinExistence type="predicted"/>
<reference evidence="4" key="1">
    <citation type="submission" date="2015-06" db="EMBL/GenBank/DDBJ databases">
        <title>Expansion of signal transduction pathways in fungi by whole-genome duplication.</title>
        <authorList>
            <consortium name="DOE Joint Genome Institute"/>
            <person name="Corrochano L.M."/>
            <person name="Kuo A."/>
            <person name="Marcet-Houben M."/>
            <person name="Polaino S."/>
            <person name="Salamov A."/>
            <person name="Villalobos J.M."/>
            <person name="Alvarez M.I."/>
            <person name="Avalos J."/>
            <person name="Benito E.P."/>
            <person name="Benoit I."/>
            <person name="Burger G."/>
            <person name="Camino L.P."/>
            <person name="Canovas D."/>
            <person name="Cerda-Olmedo E."/>
            <person name="Cheng J.-F."/>
            <person name="Dominguez A."/>
            <person name="Elias M."/>
            <person name="Eslava A.P."/>
            <person name="Glaser F."/>
            <person name="Grimwood J."/>
            <person name="Gutierrez G."/>
            <person name="Heitman J."/>
            <person name="Henrissat B."/>
            <person name="Iturriaga E.A."/>
            <person name="Lang B.F."/>
            <person name="Lavin J.L."/>
            <person name="Lee S."/>
            <person name="Li W."/>
            <person name="Lindquist E."/>
            <person name="Lopez-Garcia S."/>
            <person name="Luque E.M."/>
            <person name="Marcos A.T."/>
            <person name="Martin J."/>
            <person name="McCluskey K."/>
            <person name="Medina H.R."/>
            <person name="Miralles-Duran A."/>
            <person name="Miyazaki A."/>
            <person name="Munoz-Torres E."/>
            <person name="Oguiza J.A."/>
            <person name="Ohm R."/>
            <person name="Olmedo M."/>
            <person name="Orejas M."/>
            <person name="Ortiz-Castellanos L."/>
            <person name="Pisabarro A.G."/>
            <person name="Rodriguez-Romero J."/>
            <person name="Ruiz-Herrera J."/>
            <person name="Ruiz-Vazquez R."/>
            <person name="Sanz C."/>
            <person name="Schackwitz W."/>
            <person name="Schmutz J."/>
            <person name="Shahriari M."/>
            <person name="Shelest E."/>
            <person name="Silva-Franco F."/>
            <person name="Soanes D."/>
            <person name="Syed K."/>
            <person name="Tagua V.G."/>
            <person name="Talbot N.J."/>
            <person name="Thon M."/>
            <person name="De vries R.P."/>
            <person name="Wiebenga A."/>
            <person name="Yadav J.S."/>
            <person name="Braun E.L."/>
            <person name="Baker S."/>
            <person name="Garre V."/>
            <person name="Horwitz B."/>
            <person name="Torres-Martinez S."/>
            <person name="Idnurm A."/>
            <person name="Herrera-Estrella A."/>
            <person name="Gabaldon T."/>
            <person name="Grigoriev I.V."/>
        </authorList>
    </citation>
    <scope>NUCLEOTIDE SEQUENCE [LARGE SCALE GENOMIC DNA]</scope>
    <source>
        <strain evidence="4">NRRL 1555(-)</strain>
    </source>
</reference>
<dbReference type="SUPFAM" id="SSF57701">
    <property type="entry name" value="Zn2/Cys6 DNA-binding domain"/>
    <property type="match status" value="1"/>
</dbReference>
<dbReference type="GO" id="GO:0000981">
    <property type="term" value="F:DNA-binding transcription factor activity, RNA polymerase II-specific"/>
    <property type="evidence" value="ECO:0007669"/>
    <property type="project" value="InterPro"/>
</dbReference>
<evidence type="ECO:0000259" key="2">
    <source>
        <dbReference type="PROSITE" id="PS50048"/>
    </source>
</evidence>
<dbReference type="AlphaFoldDB" id="A0A162PX16"/>
<evidence type="ECO:0000256" key="1">
    <source>
        <dbReference type="SAM" id="MobiDB-lite"/>
    </source>
</evidence>
<dbReference type="CDD" id="cd00067">
    <property type="entry name" value="GAL4"/>
    <property type="match status" value="1"/>
</dbReference>
<dbReference type="STRING" id="763407.A0A162PX16"/>
<feature type="domain" description="Zn(2)-C6 fungal-type" evidence="2">
    <location>
        <begin position="80"/>
        <end position="109"/>
    </location>
</feature>
<feature type="region of interest" description="Disordered" evidence="1">
    <location>
        <begin position="1"/>
        <end position="79"/>
    </location>
</feature>
<feature type="region of interest" description="Disordered" evidence="1">
    <location>
        <begin position="110"/>
        <end position="130"/>
    </location>
</feature>
<dbReference type="Gene3D" id="4.10.240.10">
    <property type="entry name" value="Zn(2)-C6 fungal-type DNA-binding domain"/>
    <property type="match status" value="1"/>
</dbReference>
<dbReference type="PROSITE" id="PS00463">
    <property type="entry name" value="ZN2_CY6_FUNGAL_1"/>
    <property type="match status" value="1"/>
</dbReference>
<dbReference type="GO" id="GO:0008270">
    <property type="term" value="F:zinc ion binding"/>
    <property type="evidence" value="ECO:0007669"/>
    <property type="project" value="InterPro"/>
</dbReference>
<feature type="compositionally biased region" description="Low complexity" evidence="1">
    <location>
        <begin position="14"/>
        <end position="42"/>
    </location>
</feature>
<feature type="compositionally biased region" description="Polar residues" evidence="1">
    <location>
        <begin position="1"/>
        <end position="13"/>
    </location>
</feature>
<dbReference type="OrthoDB" id="2123952at2759"/>
<dbReference type="InParanoid" id="A0A162PX16"/>
<dbReference type="RefSeq" id="XP_018294827.1">
    <property type="nucleotide sequence ID" value="XM_018438283.1"/>
</dbReference>
<dbReference type="InterPro" id="IPR001138">
    <property type="entry name" value="Zn2Cys6_DnaBD"/>
</dbReference>
<dbReference type="Pfam" id="PF00172">
    <property type="entry name" value="Zn_clus"/>
    <property type="match status" value="1"/>
</dbReference>
<organism evidence="3 4">
    <name type="scientific">Phycomyces blakesleeanus (strain ATCC 8743b / DSM 1359 / FGSC 10004 / NBRC 33097 / NRRL 1555)</name>
    <dbReference type="NCBI Taxonomy" id="763407"/>
    <lineage>
        <taxon>Eukaryota</taxon>
        <taxon>Fungi</taxon>
        <taxon>Fungi incertae sedis</taxon>
        <taxon>Mucoromycota</taxon>
        <taxon>Mucoromycotina</taxon>
        <taxon>Mucoromycetes</taxon>
        <taxon>Mucorales</taxon>
        <taxon>Phycomycetaceae</taxon>
        <taxon>Phycomyces</taxon>
    </lineage>
</organism>
<evidence type="ECO:0000313" key="4">
    <source>
        <dbReference type="Proteomes" id="UP000077315"/>
    </source>
</evidence>
<feature type="compositionally biased region" description="Low complexity" evidence="1">
    <location>
        <begin position="57"/>
        <end position="79"/>
    </location>
</feature>
<dbReference type="Proteomes" id="UP000077315">
    <property type="component" value="Unassembled WGS sequence"/>
</dbReference>
<gene>
    <name evidence="3" type="ORF">PHYBLDRAFT_180225</name>
</gene>
<protein>
    <submittedName>
        <fullName evidence="3">Zn(2)-C6 fungal-specific transcription factor</fullName>
    </submittedName>
</protein>
<dbReference type="EMBL" id="KV440975">
    <property type="protein sequence ID" value="OAD76787.1"/>
    <property type="molecule type" value="Genomic_DNA"/>
</dbReference>